<evidence type="ECO:0000256" key="1">
    <source>
        <dbReference type="ARBA" id="ARBA00023122"/>
    </source>
</evidence>
<dbReference type="Gene3D" id="3.30.1340.30">
    <property type="match status" value="1"/>
</dbReference>
<evidence type="ECO:0000313" key="5">
    <source>
        <dbReference type="Proteomes" id="UP001317259"/>
    </source>
</evidence>
<sequence>MTIQVRQVMGPVAIAVREHTPFADIVAAMGYYGVGAVTVIDDGRRPVGVVSEDDLLLKESGPAAAGASVAAARRWRRERDKAAGTTAAGLMTSPAVTVTPDTPVREAARLMHGLRVRQLPVVDPDSGRLVGTLLQEDVLRVFARPPEELAADLARALGGLGTLAFEVERGVVRITGQVAGDEQAAEAAERARAVEGVVDVVCDVTAGDAPERSDA</sequence>
<dbReference type="Pfam" id="PF00571">
    <property type="entry name" value="CBS"/>
    <property type="match status" value="2"/>
</dbReference>
<dbReference type="SUPFAM" id="SSF54631">
    <property type="entry name" value="CBS-domain pair"/>
    <property type="match status" value="1"/>
</dbReference>
<dbReference type="InterPro" id="IPR000644">
    <property type="entry name" value="CBS_dom"/>
</dbReference>
<keyword evidence="5" id="KW-1185">Reference proteome</keyword>
<dbReference type="Gene3D" id="3.10.580.10">
    <property type="entry name" value="CBS-domain"/>
    <property type="match status" value="1"/>
</dbReference>
<organism evidence="4 5">
    <name type="scientific">Actinomadura luzonensis</name>
    <dbReference type="NCBI Taxonomy" id="2805427"/>
    <lineage>
        <taxon>Bacteria</taxon>
        <taxon>Bacillati</taxon>
        <taxon>Actinomycetota</taxon>
        <taxon>Actinomycetes</taxon>
        <taxon>Streptosporangiales</taxon>
        <taxon>Thermomonosporaceae</taxon>
        <taxon>Actinomadura</taxon>
    </lineage>
</organism>
<dbReference type="EMBL" id="JAKRKC020000001">
    <property type="protein sequence ID" value="MCK2215913.1"/>
    <property type="molecule type" value="Genomic_DNA"/>
</dbReference>
<reference evidence="4 5" key="1">
    <citation type="submission" date="2022-04" db="EMBL/GenBank/DDBJ databases">
        <title>Genome draft of Actinomadura sp. ATCC 31491.</title>
        <authorList>
            <person name="Shi X."/>
            <person name="Du Y."/>
        </authorList>
    </citation>
    <scope>NUCLEOTIDE SEQUENCE [LARGE SCALE GENOMIC DNA]</scope>
    <source>
        <strain evidence="4 5">ATCC 31491</strain>
    </source>
</reference>
<comment type="caution">
    <text evidence="4">The sequence shown here is derived from an EMBL/GenBank/DDBJ whole genome shotgun (WGS) entry which is preliminary data.</text>
</comment>
<feature type="domain" description="CBS" evidence="3">
    <location>
        <begin position="91"/>
        <end position="148"/>
    </location>
</feature>
<name>A0ABT0FUS8_9ACTN</name>
<keyword evidence="1 2" id="KW-0129">CBS domain</keyword>
<dbReference type="PANTHER" id="PTHR43080">
    <property type="entry name" value="CBS DOMAIN-CONTAINING PROTEIN CBSX3, MITOCHONDRIAL"/>
    <property type="match status" value="1"/>
</dbReference>
<evidence type="ECO:0000256" key="2">
    <source>
        <dbReference type="PROSITE-ProRule" id="PRU00703"/>
    </source>
</evidence>
<evidence type="ECO:0000259" key="3">
    <source>
        <dbReference type="PROSITE" id="PS51371"/>
    </source>
</evidence>
<dbReference type="PANTHER" id="PTHR43080:SF29">
    <property type="entry name" value="OS02G0818000 PROTEIN"/>
    <property type="match status" value="1"/>
</dbReference>
<dbReference type="PROSITE" id="PS51371">
    <property type="entry name" value="CBS"/>
    <property type="match status" value="2"/>
</dbReference>
<protein>
    <submittedName>
        <fullName evidence="4">CBS domain-containing protein</fullName>
    </submittedName>
</protein>
<evidence type="ECO:0000313" key="4">
    <source>
        <dbReference type="EMBL" id="MCK2215913.1"/>
    </source>
</evidence>
<accession>A0ABT0FUS8</accession>
<dbReference type="Proteomes" id="UP001317259">
    <property type="component" value="Unassembled WGS sequence"/>
</dbReference>
<gene>
    <name evidence="4" type="ORF">MF672_019235</name>
</gene>
<dbReference type="RefSeq" id="WP_242376587.1">
    <property type="nucleotide sequence ID" value="NZ_JAKRKC020000001.1"/>
</dbReference>
<dbReference type="InterPro" id="IPR046342">
    <property type="entry name" value="CBS_dom_sf"/>
</dbReference>
<feature type="domain" description="CBS" evidence="3">
    <location>
        <begin position="9"/>
        <end position="65"/>
    </location>
</feature>
<dbReference type="SMART" id="SM00116">
    <property type="entry name" value="CBS"/>
    <property type="match status" value="2"/>
</dbReference>
<proteinExistence type="predicted"/>
<dbReference type="InterPro" id="IPR051257">
    <property type="entry name" value="Diverse_CBS-Domain"/>
</dbReference>